<organism evidence="1">
    <name type="scientific">Arundo donax</name>
    <name type="common">Giant reed</name>
    <name type="synonym">Donax arundinaceus</name>
    <dbReference type="NCBI Taxonomy" id="35708"/>
    <lineage>
        <taxon>Eukaryota</taxon>
        <taxon>Viridiplantae</taxon>
        <taxon>Streptophyta</taxon>
        <taxon>Embryophyta</taxon>
        <taxon>Tracheophyta</taxon>
        <taxon>Spermatophyta</taxon>
        <taxon>Magnoliopsida</taxon>
        <taxon>Liliopsida</taxon>
        <taxon>Poales</taxon>
        <taxon>Poaceae</taxon>
        <taxon>PACMAD clade</taxon>
        <taxon>Arundinoideae</taxon>
        <taxon>Arundineae</taxon>
        <taxon>Arundo</taxon>
    </lineage>
</organism>
<name>A0A0A8XX15_ARUDO</name>
<dbReference type="AlphaFoldDB" id="A0A0A8XX15"/>
<proteinExistence type="predicted"/>
<evidence type="ECO:0000313" key="1">
    <source>
        <dbReference type="EMBL" id="JAD17185.1"/>
    </source>
</evidence>
<sequence>MVPSAIASSSHILSLLLAFLWLFRVGFLPVHQLHDLDLGWIYLRNEIVKSAMLSFFQQPHRFSYGTLSICP</sequence>
<reference evidence="1" key="2">
    <citation type="journal article" date="2015" name="Data Brief">
        <title>Shoot transcriptome of the giant reed, Arundo donax.</title>
        <authorList>
            <person name="Barrero R.A."/>
            <person name="Guerrero F.D."/>
            <person name="Moolhuijzen P."/>
            <person name="Goolsby J.A."/>
            <person name="Tidwell J."/>
            <person name="Bellgard S.E."/>
            <person name="Bellgard M.I."/>
        </authorList>
    </citation>
    <scope>NUCLEOTIDE SEQUENCE</scope>
    <source>
        <tissue evidence="1">Shoot tissue taken approximately 20 cm above the soil surface</tissue>
    </source>
</reference>
<protein>
    <submittedName>
        <fullName evidence="1">Uncharacterized protein</fullName>
    </submittedName>
</protein>
<reference evidence="1" key="1">
    <citation type="submission" date="2014-09" db="EMBL/GenBank/DDBJ databases">
        <authorList>
            <person name="Magalhaes I.L.F."/>
            <person name="Oliveira U."/>
            <person name="Santos F.R."/>
            <person name="Vidigal T.H.D.A."/>
            <person name="Brescovit A.D."/>
            <person name="Santos A.J."/>
        </authorList>
    </citation>
    <scope>NUCLEOTIDE SEQUENCE</scope>
    <source>
        <tissue evidence="1">Shoot tissue taken approximately 20 cm above the soil surface</tissue>
    </source>
</reference>
<accession>A0A0A8XX15</accession>
<dbReference type="EMBL" id="GBRH01280710">
    <property type="protein sequence ID" value="JAD17185.1"/>
    <property type="molecule type" value="Transcribed_RNA"/>
</dbReference>